<keyword evidence="3 6" id="KW-1133">Transmembrane helix</keyword>
<evidence type="ECO:0000256" key="1">
    <source>
        <dbReference type="ARBA" id="ARBA00004141"/>
    </source>
</evidence>
<evidence type="ECO:0008006" key="10">
    <source>
        <dbReference type="Google" id="ProtNLM"/>
    </source>
</evidence>
<evidence type="ECO:0000256" key="2">
    <source>
        <dbReference type="ARBA" id="ARBA00022692"/>
    </source>
</evidence>
<comment type="subcellular location">
    <subcellularLocation>
        <location evidence="1">Membrane</location>
        <topology evidence="1">Multi-pass membrane protein</topology>
    </subcellularLocation>
</comment>
<keyword evidence="9" id="KW-1185">Reference proteome</keyword>
<evidence type="ECO:0000313" key="8">
    <source>
        <dbReference type="EnsemblProtists" id="EKX40385"/>
    </source>
</evidence>
<dbReference type="InterPro" id="IPR007941">
    <property type="entry name" value="DUF726"/>
</dbReference>
<gene>
    <name evidence="7" type="ORF">GUITHDRAFT_154173</name>
</gene>
<evidence type="ECO:0000256" key="3">
    <source>
        <dbReference type="ARBA" id="ARBA00022989"/>
    </source>
</evidence>
<proteinExistence type="predicted"/>
<evidence type="ECO:0000256" key="4">
    <source>
        <dbReference type="ARBA" id="ARBA00023136"/>
    </source>
</evidence>
<dbReference type="OrthoDB" id="277931at2759"/>
<dbReference type="HOGENOM" id="CLU_016865_3_0_1"/>
<dbReference type="Pfam" id="PF05277">
    <property type="entry name" value="DUF726"/>
    <property type="match status" value="1"/>
</dbReference>
<feature type="region of interest" description="Disordered" evidence="5">
    <location>
        <begin position="283"/>
        <end position="305"/>
    </location>
</feature>
<accession>L1IX08</accession>
<dbReference type="AlphaFoldDB" id="L1IX08"/>
<dbReference type="Proteomes" id="UP000011087">
    <property type="component" value="Unassembled WGS sequence"/>
</dbReference>
<keyword evidence="2 6" id="KW-0812">Transmembrane</keyword>
<reference evidence="9" key="2">
    <citation type="submission" date="2012-11" db="EMBL/GenBank/DDBJ databases">
        <authorList>
            <person name="Kuo A."/>
            <person name="Curtis B.A."/>
            <person name="Tanifuji G."/>
            <person name="Burki F."/>
            <person name="Gruber A."/>
            <person name="Irimia M."/>
            <person name="Maruyama S."/>
            <person name="Arias M.C."/>
            <person name="Ball S.G."/>
            <person name="Gile G.H."/>
            <person name="Hirakawa Y."/>
            <person name="Hopkins J.F."/>
            <person name="Rensing S.A."/>
            <person name="Schmutz J."/>
            <person name="Symeonidi A."/>
            <person name="Elias M."/>
            <person name="Eveleigh R.J."/>
            <person name="Herman E.K."/>
            <person name="Klute M.J."/>
            <person name="Nakayama T."/>
            <person name="Obornik M."/>
            <person name="Reyes-Prieto A."/>
            <person name="Armbrust E.V."/>
            <person name="Aves S.J."/>
            <person name="Beiko R.G."/>
            <person name="Coutinho P."/>
            <person name="Dacks J.B."/>
            <person name="Durnford D.G."/>
            <person name="Fast N.M."/>
            <person name="Green B.R."/>
            <person name="Grisdale C."/>
            <person name="Hempe F."/>
            <person name="Henrissat B."/>
            <person name="Hoppner M.P."/>
            <person name="Ishida K.-I."/>
            <person name="Kim E."/>
            <person name="Koreny L."/>
            <person name="Kroth P.G."/>
            <person name="Liu Y."/>
            <person name="Malik S.-B."/>
            <person name="Maier U.G."/>
            <person name="McRose D."/>
            <person name="Mock T."/>
            <person name="Neilson J.A."/>
            <person name="Onodera N.T."/>
            <person name="Poole A.M."/>
            <person name="Pritham E.J."/>
            <person name="Richards T.A."/>
            <person name="Rocap G."/>
            <person name="Roy S.W."/>
            <person name="Sarai C."/>
            <person name="Schaack S."/>
            <person name="Shirato S."/>
            <person name="Slamovits C.H."/>
            <person name="Spencer D.F."/>
            <person name="Suzuki S."/>
            <person name="Worden A.Z."/>
            <person name="Zauner S."/>
            <person name="Barry K."/>
            <person name="Bell C."/>
            <person name="Bharti A.K."/>
            <person name="Crow J.A."/>
            <person name="Grimwood J."/>
            <person name="Kramer R."/>
            <person name="Lindquist E."/>
            <person name="Lucas S."/>
            <person name="Salamov A."/>
            <person name="McFadden G.I."/>
            <person name="Lane C.E."/>
            <person name="Keeling P.J."/>
            <person name="Gray M.W."/>
            <person name="Grigoriev I.V."/>
            <person name="Archibald J.M."/>
        </authorList>
    </citation>
    <scope>NUCLEOTIDE SEQUENCE</scope>
    <source>
        <strain evidence="9">CCMP2712</strain>
    </source>
</reference>
<reference evidence="7 9" key="1">
    <citation type="journal article" date="2012" name="Nature">
        <title>Algal genomes reveal evolutionary mosaicism and the fate of nucleomorphs.</title>
        <authorList>
            <consortium name="DOE Joint Genome Institute"/>
            <person name="Curtis B.A."/>
            <person name="Tanifuji G."/>
            <person name="Burki F."/>
            <person name="Gruber A."/>
            <person name="Irimia M."/>
            <person name="Maruyama S."/>
            <person name="Arias M.C."/>
            <person name="Ball S.G."/>
            <person name="Gile G.H."/>
            <person name="Hirakawa Y."/>
            <person name="Hopkins J.F."/>
            <person name="Kuo A."/>
            <person name="Rensing S.A."/>
            <person name="Schmutz J."/>
            <person name="Symeonidi A."/>
            <person name="Elias M."/>
            <person name="Eveleigh R.J."/>
            <person name="Herman E.K."/>
            <person name="Klute M.J."/>
            <person name="Nakayama T."/>
            <person name="Obornik M."/>
            <person name="Reyes-Prieto A."/>
            <person name="Armbrust E.V."/>
            <person name="Aves S.J."/>
            <person name="Beiko R.G."/>
            <person name="Coutinho P."/>
            <person name="Dacks J.B."/>
            <person name="Durnford D.G."/>
            <person name="Fast N.M."/>
            <person name="Green B.R."/>
            <person name="Grisdale C.J."/>
            <person name="Hempel F."/>
            <person name="Henrissat B."/>
            <person name="Hoppner M.P."/>
            <person name="Ishida K."/>
            <person name="Kim E."/>
            <person name="Koreny L."/>
            <person name="Kroth P.G."/>
            <person name="Liu Y."/>
            <person name="Malik S.B."/>
            <person name="Maier U.G."/>
            <person name="McRose D."/>
            <person name="Mock T."/>
            <person name="Neilson J.A."/>
            <person name="Onodera N.T."/>
            <person name="Poole A.M."/>
            <person name="Pritham E.J."/>
            <person name="Richards T.A."/>
            <person name="Rocap G."/>
            <person name="Roy S.W."/>
            <person name="Sarai C."/>
            <person name="Schaack S."/>
            <person name="Shirato S."/>
            <person name="Slamovits C.H."/>
            <person name="Spencer D.F."/>
            <person name="Suzuki S."/>
            <person name="Worden A.Z."/>
            <person name="Zauner S."/>
            <person name="Barry K."/>
            <person name="Bell C."/>
            <person name="Bharti A.K."/>
            <person name="Crow J.A."/>
            <person name="Grimwood J."/>
            <person name="Kramer R."/>
            <person name="Lindquist E."/>
            <person name="Lucas S."/>
            <person name="Salamov A."/>
            <person name="McFadden G.I."/>
            <person name="Lane C.E."/>
            <person name="Keeling P.J."/>
            <person name="Gray M.W."/>
            <person name="Grigoriev I.V."/>
            <person name="Archibald J.M."/>
        </authorList>
    </citation>
    <scope>NUCLEOTIDE SEQUENCE</scope>
    <source>
        <strain evidence="7 9">CCMP2712</strain>
    </source>
</reference>
<reference evidence="8" key="3">
    <citation type="submission" date="2016-03" db="UniProtKB">
        <authorList>
            <consortium name="EnsemblProtists"/>
        </authorList>
    </citation>
    <scope>IDENTIFICATION</scope>
</reference>
<dbReference type="PANTHER" id="PTHR17920">
    <property type="entry name" value="TRANSMEMBRANE AND COILED-COIL DOMAIN-CONTAINING PROTEIN 4 TMCO4"/>
    <property type="match status" value="1"/>
</dbReference>
<dbReference type="KEGG" id="gtt:GUITHDRAFT_154173"/>
<evidence type="ECO:0000313" key="7">
    <source>
        <dbReference type="EMBL" id="EKX40385.1"/>
    </source>
</evidence>
<name>L1IX08_GUITC</name>
<dbReference type="PANTHER" id="PTHR17920:SF3">
    <property type="entry name" value="TRANSMEMBRANE AND COILED-COIL DOMAIN-CONTAINING PROTEIN 4"/>
    <property type="match status" value="1"/>
</dbReference>
<dbReference type="PaxDb" id="55529-EKX40385"/>
<dbReference type="EnsemblProtists" id="EKX40385">
    <property type="protein sequence ID" value="EKX40385"/>
    <property type="gene ID" value="GUITHDRAFT_154173"/>
</dbReference>
<dbReference type="GO" id="GO:0016020">
    <property type="term" value="C:membrane"/>
    <property type="evidence" value="ECO:0007669"/>
    <property type="project" value="UniProtKB-SubCell"/>
</dbReference>
<dbReference type="RefSeq" id="XP_005827365.1">
    <property type="nucleotide sequence ID" value="XM_005827308.1"/>
</dbReference>
<evidence type="ECO:0000313" key="9">
    <source>
        <dbReference type="Proteomes" id="UP000011087"/>
    </source>
</evidence>
<sequence length="305" mass="33440">MMRRTAELDEFAFDLIDTSPGLPVTIGVTGWLLDEDDSAWKVWDRALCSVASDGGETLALRWESKQLREMGRVVSSYLKSQAGYYTTSVVGSVVLGAAFFSLTWPRTLISAASWIDSTWSVTELRADKAGKELARTLASRVQGYRPVTLVGFGVGARMIFKCLLELSKLGAEGAGIVETAICMGTPCPANPKDWRRASSVCGHRLVNAYCQTDWVLSFLYRSSSFSRSVAGLQAIQLEGEENSNLENVDVTGIVKGHWDYRDKIHTLMQVFGLSSGFSVSVPASQEEEKVPETEPITVETSKEET</sequence>
<keyword evidence="4 6" id="KW-0472">Membrane</keyword>
<organism evidence="7">
    <name type="scientific">Guillardia theta (strain CCMP2712)</name>
    <name type="common">Cryptophyte</name>
    <dbReference type="NCBI Taxonomy" id="905079"/>
    <lineage>
        <taxon>Eukaryota</taxon>
        <taxon>Cryptophyceae</taxon>
        <taxon>Pyrenomonadales</taxon>
        <taxon>Geminigeraceae</taxon>
        <taxon>Guillardia</taxon>
    </lineage>
</organism>
<dbReference type="OMA" id="WESELLM"/>
<protein>
    <recommendedName>
        <fullName evidence="10">Transmembrane and coiled-coil domain-containing protein 4</fullName>
    </recommendedName>
</protein>
<feature type="transmembrane region" description="Helical" evidence="6">
    <location>
        <begin position="82"/>
        <end position="104"/>
    </location>
</feature>
<dbReference type="GeneID" id="17297074"/>
<dbReference type="EMBL" id="JH993032">
    <property type="protein sequence ID" value="EKX40385.1"/>
    <property type="molecule type" value="Genomic_DNA"/>
</dbReference>
<evidence type="ECO:0000256" key="6">
    <source>
        <dbReference type="SAM" id="Phobius"/>
    </source>
</evidence>
<dbReference type="eggNOG" id="KOG2385">
    <property type="taxonomic scope" value="Eukaryota"/>
</dbReference>
<evidence type="ECO:0000256" key="5">
    <source>
        <dbReference type="SAM" id="MobiDB-lite"/>
    </source>
</evidence>